<dbReference type="Proteomes" id="UP000059113">
    <property type="component" value="Chromosome"/>
</dbReference>
<name>A0A0H4VJN9_9SPHN</name>
<keyword evidence="2" id="KW-1185">Reference proteome</keyword>
<reference evidence="2" key="2">
    <citation type="submission" date="2015-04" db="EMBL/GenBank/DDBJ databases">
        <title>The complete genome sequence of Erythrobacter sp. s21-N3.</title>
        <authorList>
            <person name="Zhuang L."/>
            <person name="Liu Y."/>
            <person name="Shao Z."/>
        </authorList>
    </citation>
    <scope>NUCLEOTIDE SEQUENCE [LARGE SCALE GENOMIC DNA]</scope>
    <source>
        <strain evidence="2">s21-N3</strain>
    </source>
</reference>
<evidence type="ECO:0000313" key="2">
    <source>
        <dbReference type="Proteomes" id="UP000059113"/>
    </source>
</evidence>
<accession>A0A0H4VJN9</accession>
<evidence type="ECO:0000313" key="1">
    <source>
        <dbReference type="EMBL" id="AKQ43199.2"/>
    </source>
</evidence>
<proteinExistence type="predicted"/>
<sequence>MAIWFDLYRHAPAKDGEMAARKTLVNPVLFSKHFGVSTVALAKAKLLDPVLNSDTKLFIDPLLVPKSQNTKMKKQGRKDLESGFQNVVGLLSISENEGDVAWRGAFNALDLSERSETGLGYGGAGTSGSSRPPKLRNGILRTAKEIIALGVKDPSMIPLMPLFEDGVGPDTLSDMTTNFLLPVLCQVTEEFCAANKVPVRAFGKKYGNRNLPENPFQTDKPVIMVPRDILRDLPLAADWSDVSRVVMEIQEIRDAVNSMFGNLAKATLSQKKAALRRAVLSSESLLRELIEAVGVAAESYDEKADLDGYFQFRRILSEDPTPYVGALSNPATKDASTLLETVMTIVETFQGLVEDNNMWELLWHGSTHRHERASQLLFFAIANVMCTVNDVDISPETNSGGGPVDFKFSTGFRGRVLVEMKLSKGRVEHGYKTQLEIYKKAATTSQAIFVIMDIGGMGRKLRKIEKLKQDAEARGERTSEIVVIDARRKASASVRNNSMF</sequence>
<reference evidence="1 2" key="1">
    <citation type="journal article" date="2015" name="Int. J. Syst. Evol. Microbiol.">
        <title>Erythrobacter atlanticus sp. nov., a bacterium from ocean sediment able to degrade polycyclic aromatic hydrocarbons.</title>
        <authorList>
            <person name="Zhuang L."/>
            <person name="Liu Y."/>
            <person name="Wang L."/>
            <person name="Wang W."/>
            <person name="Shao Z."/>
        </authorList>
    </citation>
    <scope>NUCLEOTIDE SEQUENCE [LARGE SCALE GENOMIC DNA]</scope>
    <source>
        <strain evidence="2">s21-N3</strain>
    </source>
</reference>
<dbReference type="EMBL" id="CP011310">
    <property type="protein sequence ID" value="AKQ43199.2"/>
    <property type="molecule type" value="Genomic_DNA"/>
</dbReference>
<dbReference type="AlphaFoldDB" id="A0A0H4VJN9"/>
<gene>
    <name evidence="1" type="ORF">CP97_05125</name>
</gene>
<organism evidence="1 2">
    <name type="scientific">Aurantiacibacter atlanticus</name>
    <dbReference type="NCBI Taxonomy" id="1648404"/>
    <lineage>
        <taxon>Bacteria</taxon>
        <taxon>Pseudomonadati</taxon>
        <taxon>Pseudomonadota</taxon>
        <taxon>Alphaproteobacteria</taxon>
        <taxon>Sphingomonadales</taxon>
        <taxon>Erythrobacteraceae</taxon>
        <taxon>Aurantiacibacter</taxon>
    </lineage>
</organism>
<protein>
    <submittedName>
        <fullName evidence="1">Uncharacterized protein</fullName>
    </submittedName>
</protein>
<dbReference type="KEGG" id="ery:CP97_05125"/>